<proteinExistence type="predicted"/>
<keyword evidence="2" id="KW-1185">Reference proteome</keyword>
<organism evidence="1 2">
    <name type="scientific">Anoxynatronum sibiricum</name>
    <dbReference type="NCBI Taxonomy" id="210623"/>
    <lineage>
        <taxon>Bacteria</taxon>
        <taxon>Bacillati</taxon>
        <taxon>Bacillota</taxon>
        <taxon>Clostridia</taxon>
        <taxon>Eubacteriales</taxon>
        <taxon>Clostridiaceae</taxon>
        <taxon>Anoxynatronum</taxon>
    </lineage>
</organism>
<evidence type="ECO:0000313" key="2">
    <source>
        <dbReference type="Proteomes" id="UP001407405"/>
    </source>
</evidence>
<sequence length="111" mass="12613">MEDKMAQIFEVLENEEGLVERLFMVEEAEEAQAMLKEKGLEISIQELTAFRDILNAYSIKGEGDLTDDELEEVAGGFISSKDWNRLINDGKKRVSEGRLIPGVKLPRVRGW</sequence>
<dbReference type="EMBL" id="JBCITM010000038">
    <property type="protein sequence ID" value="MEN1762280.1"/>
    <property type="molecule type" value="Genomic_DNA"/>
</dbReference>
<name>A0ABU9VZJ8_9CLOT</name>
<accession>A0ABU9VZJ8</accession>
<comment type="caution">
    <text evidence="1">The sequence shown here is derived from an EMBL/GenBank/DDBJ whole genome shotgun (WGS) entry which is preliminary data.</text>
</comment>
<dbReference type="Proteomes" id="UP001407405">
    <property type="component" value="Unassembled WGS sequence"/>
</dbReference>
<dbReference type="RefSeq" id="WP_343187534.1">
    <property type="nucleotide sequence ID" value="NZ_JBCITM010000038.1"/>
</dbReference>
<evidence type="ECO:0000313" key="1">
    <source>
        <dbReference type="EMBL" id="MEN1762280.1"/>
    </source>
</evidence>
<reference evidence="1 2" key="1">
    <citation type="submission" date="2024-04" db="EMBL/GenBank/DDBJ databases">
        <title>Genome sequencing and metabolic network reconstruction of aminoacids and betaine degradation by Anoxynatronum sibiricum.</title>
        <authorList>
            <person name="Detkova E.N."/>
            <person name="Boltjanskaja Y.V."/>
            <person name="Mardanov A.V."/>
            <person name="Kevbrin V."/>
        </authorList>
    </citation>
    <scope>NUCLEOTIDE SEQUENCE [LARGE SCALE GENOMIC DNA]</scope>
    <source>
        <strain evidence="1 2">Z-7981</strain>
    </source>
</reference>
<gene>
    <name evidence="1" type="ORF">AAIG11_17530</name>
</gene>
<protein>
    <submittedName>
        <fullName evidence="1">Uncharacterized protein</fullName>
    </submittedName>
</protein>